<protein>
    <submittedName>
        <fullName evidence="1">Uncharacterized protein</fullName>
    </submittedName>
</protein>
<organism evidence="1 2">
    <name type="scientific">Zymobacter palmae</name>
    <dbReference type="NCBI Taxonomy" id="33074"/>
    <lineage>
        <taxon>Bacteria</taxon>
        <taxon>Pseudomonadati</taxon>
        <taxon>Pseudomonadota</taxon>
        <taxon>Gammaproteobacteria</taxon>
        <taxon>Oceanospirillales</taxon>
        <taxon>Halomonadaceae</taxon>
        <taxon>Zymobacter group</taxon>
        <taxon>Zymobacter</taxon>
    </lineage>
</organism>
<keyword evidence="2" id="KW-1185">Reference proteome</keyword>
<evidence type="ECO:0000313" key="2">
    <source>
        <dbReference type="Proteomes" id="UP000267342"/>
    </source>
</evidence>
<dbReference type="OrthoDB" id="6968870at2"/>
<gene>
    <name evidence="1" type="ORF">ZBT109_1209</name>
</gene>
<dbReference type="EMBL" id="AP018933">
    <property type="protein sequence ID" value="BBG29969.1"/>
    <property type="molecule type" value="Genomic_DNA"/>
</dbReference>
<reference evidence="1 2" key="1">
    <citation type="submission" date="2018-09" db="EMBL/GenBank/DDBJ databases">
        <title>Zymobacter palmae IAM14233 (=T109) whole genome analysis.</title>
        <authorList>
            <person name="Yanase H."/>
        </authorList>
    </citation>
    <scope>NUCLEOTIDE SEQUENCE [LARGE SCALE GENOMIC DNA]</scope>
    <source>
        <strain evidence="1 2">IAM14233</strain>
    </source>
</reference>
<proteinExistence type="predicted"/>
<evidence type="ECO:0000313" key="1">
    <source>
        <dbReference type="EMBL" id="BBG29969.1"/>
    </source>
</evidence>
<dbReference type="KEGG" id="zpl:ZBT109_1209"/>
<dbReference type="STRING" id="1123510.GCA_000620025_01404"/>
<accession>A0A348HEB7</accession>
<dbReference type="AlphaFoldDB" id="A0A348HEB7"/>
<dbReference type="RefSeq" id="WP_027704802.1">
    <property type="nucleotide sequence ID" value="NZ_AP018933.1"/>
</dbReference>
<sequence>MNGIDMQSLIDPPFRSTPAGDVWLIRQSGNSGYTGPGGTWQAAKADPVQLTMVNIQPLKPREAESLMTVGAAGVSAPISVNDCRVVHLNDGTYLQCDDEAQEADMLRFSDGLQMREWRVIAVDNRPWHHFCRAVVQRYRGAG</sequence>
<name>A0A348HEB7_9GAMM</name>
<dbReference type="Proteomes" id="UP000267342">
    <property type="component" value="Chromosome"/>
</dbReference>